<accession>A0A401JGC5</accession>
<dbReference type="PROSITE" id="PS50943">
    <property type="entry name" value="HTH_CROC1"/>
    <property type="match status" value="1"/>
</dbReference>
<dbReference type="InterPro" id="IPR013435">
    <property type="entry name" value="Mobile_mystery_prot_A"/>
</dbReference>
<protein>
    <submittedName>
        <fullName evidence="2">HigA protein</fullName>
    </submittedName>
</protein>
<evidence type="ECO:0000259" key="1">
    <source>
        <dbReference type="PROSITE" id="PS50943"/>
    </source>
</evidence>
<dbReference type="InterPro" id="IPR010982">
    <property type="entry name" value="Lambda_DNA-bd_dom_sf"/>
</dbReference>
<reference evidence="2 3" key="1">
    <citation type="journal article" date="2019" name="Front. Microbiol.">
        <title>Genomes of Neutrophilic Sulfur-Oxidizing Chemolithoautotrophs Representing 9 Proteobacterial Species From 8 Genera.</title>
        <authorList>
            <person name="Watanabe T."/>
            <person name="Kojima H."/>
            <person name="Umezawa K."/>
            <person name="Hori C."/>
            <person name="Takasuka T.E."/>
            <person name="Kato Y."/>
            <person name="Fukui M."/>
        </authorList>
    </citation>
    <scope>NUCLEOTIDE SEQUENCE [LARGE SCALE GENOMIC DNA]</scope>
    <source>
        <strain evidence="2 3">TTN</strain>
    </source>
</reference>
<proteinExistence type="predicted"/>
<dbReference type="Proteomes" id="UP000286806">
    <property type="component" value="Unassembled WGS sequence"/>
</dbReference>
<dbReference type="EMBL" id="BGOW01000026">
    <property type="protein sequence ID" value="GBL46680.1"/>
    <property type="molecule type" value="Genomic_DNA"/>
</dbReference>
<keyword evidence="3" id="KW-1185">Reference proteome</keyword>
<dbReference type="Gene3D" id="1.10.260.40">
    <property type="entry name" value="lambda repressor-like DNA-binding domains"/>
    <property type="match status" value="1"/>
</dbReference>
<gene>
    <name evidence="2" type="ORF">SFMTTN_2505</name>
</gene>
<dbReference type="InterPro" id="IPR001387">
    <property type="entry name" value="Cro/C1-type_HTH"/>
</dbReference>
<dbReference type="GO" id="GO:0003677">
    <property type="term" value="F:DNA binding"/>
    <property type="evidence" value="ECO:0007669"/>
    <property type="project" value="InterPro"/>
</dbReference>
<dbReference type="NCBIfam" id="TIGR02612">
    <property type="entry name" value="mob_myst_A"/>
    <property type="match status" value="1"/>
</dbReference>
<dbReference type="SMART" id="SM00530">
    <property type="entry name" value="HTH_XRE"/>
    <property type="match status" value="1"/>
</dbReference>
<dbReference type="Pfam" id="PF01381">
    <property type="entry name" value="HTH_3"/>
    <property type="match status" value="1"/>
</dbReference>
<sequence length="155" mass="17514">MHPDDRQAARRQLDKRLSTVPSAEVIARPQRGWIRAIREALGMTTAQLAKRLGVSQPRVVGIEQAEAKGAITLDSLERAAHALDCRLVYALVPRKPLDALVEERAERLAEKRLDSTRHTMALEAQAVDTRDEDEQRKRLIRRLVEHAGSELWDNA</sequence>
<dbReference type="SUPFAM" id="SSF47413">
    <property type="entry name" value="lambda repressor-like DNA-binding domains"/>
    <property type="match status" value="1"/>
</dbReference>
<dbReference type="AlphaFoldDB" id="A0A401JGC5"/>
<feature type="domain" description="HTH cro/C1-type" evidence="1">
    <location>
        <begin position="34"/>
        <end position="90"/>
    </location>
</feature>
<organism evidence="2 3">
    <name type="scientific">Sulfuriferula multivorans</name>
    <dbReference type="NCBI Taxonomy" id="1559896"/>
    <lineage>
        <taxon>Bacteria</taxon>
        <taxon>Pseudomonadati</taxon>
        <taxon>Pseudomonadota</taxon>
        <taxon>Betaproteobacteria</taxon>
        <taxon>Nitrosomonadales</taxon>
        <taxon>Sulfuricellaceae</taxon>
        <taxon>Sulfuriferula</taxon>
    </lineage>
</organism>
<dbReference type="CDD" id="cd00093">
    <property type="entry name" value="HTH_XRE"/>
    <property type="match status" value="1"/>
</dbReference>
<comment type="caution">
    <text evidence="2">The sequence shown here is derived from an EMBL/GenBank/DDBJ whole genome shotgun (WGS) entry which is preliminary data.</text>
</comment>
<dbReference type="RefSeq" id="WP_124705469.1">
    <property type="nucleotide sequence ID" value="NZ_BGOW01000026.1"/>
</dbReference>
<evidence type="ECO:0000313" key="2">
    <source>
        <dbReference type="EMBL" id="GBL46680.1"/>
    </source>
</evidence>
<dbReference type="OrthoDB" id="5951507at2"/>
<evidence type="ECO:0000313" key="3">
    <source>
        <dbReference type="Proteomes" id="UP000286806"/>
    </source>
</evidence>
<name>A0A401JGC5_9PROT</name>